<accession>A0A645IMV1</accession>
<sequence>MANVRRIQTGVAPGRLVGVKGKARVGQVANASDKELYPYRAGKAA</sequence>
<proteinExistence type="predicted"/>
<name>A0A645IMV1_9ZZZZ</name>
<reference evidence="1" key="1">
    <citation type="submission" date="2019-08" db="EMBL/GenBank/DDBJ databases">
        <authorList>
            <person name="Kucharzyk K."/>
            <person name="Murdoch R.W."/>
            <person name="Higgins S."/>
            <person name="Loffler F."/>
        </authorList>
    </citation>
    <scope>NUCLEOTIDE SEQUENCE</scope>
</reference>
<dbReference type="EMBL" id="VSSQ01118518">
    <property type="protein sequence ID" value="MPN52420.1"/>
    <property type="molecule type" value="Genomic_DNA"/>
</dbReference>
<dbReference type="AlphaFoldDB" id="A0A645IMV1"/>
<gene>
    <name evidence="1" type="ORF">SDC9_200081</name>
</gene>
<protein>
    <submittedName>
        <fullName evidence="1">Uncharacterized protein</fullName>
    </submittedName>
</protein>
<evidence type="ECO:0000313" key="1">
    <source>
        <dbReference type="EMBL" id="MPN52420.1"/>
    </source>
</evidence>
<organism evidence="1">
    <name type="scientific">bioreactor metagenome</name>
    <dbReference type="NCBI Taxonomy" id="1076179"/>
    <lineage>
        <taxon>unclassified sequences</taxon>
        <taxon>metagenomes</taxon>
        <taxon>ecological metagenomes</taxon>
    </lineage>
</organism>
<comment type="caution">
    <text evidence="1">The sequence shown here is derived from an EMBL/GenBank/DDBJ whole genome shotgun (WGS) entry which is preliminary data.</text>
</comment>